<dbReference type="GO" id="GO:0005634">
    <property type="term" value="C:nucleus"/>
    <property type="evidence" value="ECO:0007669"/>
    <property type="project" value="UniProtKB-SubCell"/>
</dbReference>
<sequence>MYDSPYNSSQPNSKSLSPFEHSANYATSIADSTDLDFDYSHLICSHNIEDFGDDIAYGQSENNFPASLQEVSPQVQAAPDFSFIDSIYESVKAELEAEKIVSSSPSDTLDPPSTPPVITLGVDSPVTIVAVDGKEYKVVLQEVKQERKSGTKRKAAAETATITSAPKPKRTPGIPLAHLSIEEINARKREQNRVAAQRYREKKRNCKETEKEEEERLEKRNSFLRVEAVRLQNEIDALRKALLDGAAVR</sequence>
<evidence type="ECO:0000256" key="3">
    <source>
        <dbReference type="ARBA" id="ARBA00023015"/>
    </source>
</evidence>
<evidence type="ECO:0000256" key="5">
    <source>
        <dbReference type="ARBA" id="ARBA00023163"/>
    </source>
</evidence>
<keyword evidence="6" id="KW-0539">Nucleus</keyword>
<dbReference type="Gene3D" id="1.20.5.170">
    <property type="match status" value="1"/>
</dbReference>
<dbReference type="PANTHER" id="PTHR13044">
    <property type="entry name" value="ACTIVATING TRANSCRIPTION FACTOR ATF 4/5"/>
    <property type="match status" value="1"/>
</dbReference>
<dbReference type="InterPro" id="IPR046347">
    <property type="entry name" value="bZIP_sf"/>
</dbReference>
<dbReference type="PANTHER" id="PTHR13044:SF42">
    <property type="entry name" value="BZIP DOMAIN-CONTAINING PROTEIN"/>
    <property type="match status" value="1"/>
</dbReference>
<dbReference type="GO" id="GO:0000977">
    <property type="term" value="F:RNA polymerase II transcription regulatory region sequence-specific DNA binding"/>
    <property type="evidence" value="ECO:0007669"/>
    <property type="project" value="TreeGrafter"/>
</dbReference>
<evidence type="ECO:0000256" key="1">
    <source>
        <dbReference type="ARBA" id="ARBA00004123"/>
    </source>
</evidence>
<evidence type="ECO:0000259" key="8">
    <source>
        <dbReference type="PROSITE" id="PS50217"/>
    </source>
</evidence>
<proteinExistence type="inferred from homology"/>
<dbReference type="EMBL" id="WIXE01017692">
    <property type="protein sequence ID" value="KAK5971516.1"/>
    <property type="molecule type" value="Genomic_DNA"/>
</dbReference>
<dbReference type="PROSITE" id="PS00036">
    <property type="entry name" value="BZIP_BASIC"/>
    <property type="match status" value="1"/>
</dbReference>
<dbReference type="SUPFAM" id="SSF57959">
    <property type="entry name" value="Leucine zipper domain"/>
    <property type="match status" value="1"/>
</dbReference>
<evidence type="ECO:0000313" key="9">
    <source>
        <dbReference type="EMBL" id="KAK5971516.1"/>
    </source>
</evidence>
<name>A0AAN8F1J3_TRICO</name>
<keyword evidence="5" id="KW-0804">Transcription</keyword>
<feature type="region of interest" description="Disordered" evidence="7">
    <location>
        <begin position="198"/>
        <end position="218"/>
    </location>
</feature>
<evidence type="ECO:0000256" key="2">
    <source>
        <dbReference type="ARBA" id="ARBA00007163"/>
    </source>
</evidence>
<dbReference type="Proteomes" id="UP001331761">
    <property type="component" value="Unassembled WGS sequence"/>
</dbReference>
<evidence type="ECO:0000256" key="7">
    <source>
        <dbReference type="SAM" id="MobiDB-lite"/>
    </source>
</evidence>
<feature type="domain" description="BZIP" evidence="8">
    <location>
        <begin position="182"/>
        <end position="242"/>
    </location>
</feature>
<dbReference type="Pfam" id="PF07716">
    <property type="entry name" value="bZIP_2"/>
    <property type="match status" value="1"/>
</dbReference>
<keyword evidence="3" id="KW-0805">Transcription regulation</keyword>
<keyword evidence="10" id="KW-1185">Reference proteome</keyword>
<keyword evidence="4" id="KW-0238">DNA-binding</keyword>
<dbReference type="SMART" id="SM00338">
    <property type="entry name" value="BRLZ"/>
    <property type="match status" value="1"/>
</dbReference>
<evidence type="ECO:0000256" key="6">
    <source>
        <dbReference type="ARBA" id="ARBA00023242"/>
    </source>
</evidence>
<protein>
    <submittedName>
        <fullName evidence="9">Basic region leucine zipper</fullName>
    </submittedName>
</protein>
<comment type="subcellular location">
    <subcellularLocation>
        <location evidence="1">Nucleus</location>
    </subcellularLocation>
</comment>
<dbReference type="GO" id="GO:0001228">
    <property type="term" value="F:DNA-binding transcription activator activity, RNA polymerase II-specific"/>
    <property type="evidence" value="ECO:0007669"/>
    <property type="project" value="TreeGrafter"/>
</dbReference>
<dbReference type="CDD" id="cd14692">
    <property type="entry name" value="bZIP_ATF4"/>
    <property type="match status" value="1"/>
</dbReference>
<gene>
    <name evidence="9" type="ORF">GCK32_002370</name>
</gene>
<evidence type="ECO:0000256" key="4">
    <source>
        <dbReference type="ARBA" id="ARBA00023125"/>
    </source>
</evidence>
<evidence type="ECO:0000313" key="10">
    <source>
        <dbReference type="Proteomes" id="UP001331761"/>
    </source>
</evidence>
<dbReference type="InterPro" id="IPR004827">
    <property type="entry name" value="bZIP"/>
</dbReference>
<feature type="compositionally biased region" description="Basic and acidic residues" evidence="7">
    <location>
        <begin position="206"/>
        <end position="218"/>
    </location>
</feature>
<organism evidence="9 10">
    <name type="scientific">Trichostrongylus colubriformis</name>
    <name type="common">Black scour worm</name>
    <dbReference type="NCBI Taxonomy" id="6319"/>
    <lineage>
        <taxon>Eukaryota</taxon>
        <taxon>Metazoa</taxon>
        <taxon>Ecdysozoa</taxon>
        <taxon>Nematoda</taxon>
        <taxon>Chromadorea</taxon>
        <taxon>Rhabditida</taxon>
        <taxon>Rhabditina</taxon>
        <taxon>Rhabditomorpha</taxon>
        <taxon>Strongyloidea</taxon>
        <taxon>Trichostrongylidae</taxon>
        <taxon>Trichostrongylus</taxon>
    </lineage>
</organism>
<accession>A0AAN8F1J3</accession>
<reference evidence="9 10" key="1">
    <citation type="submission" date="2019-10" db="EMBL/GenBank/DDBJ databases">
        <title>Assembly and Annotation for the nematode Trichostrongylus colubriformis.</title>
        <authorList>
            <person name="Martin J."/>
        </authorList>
    </citation>
    <scope>NUCLEOTIDE SEQUENCE [LARGE SCALE GENOMIC DNA]</scope>
    <source>
        <strain evidence="9">G859</strain>
        <tissue evidence="9">Whole worm</tissue>
    </source>
</reference>
<comment type="caution">
    <text evidence="9">The sequence shown here is derived from an EMBL/GenBank/DDBJ whole genome shotgun (WGS) entry which is preliminary data.</text>
</comment>
<dbReference type="PROSITE" id="PS50217">
    <property type="entry name" value="BZIP"/>
    <property type="match status" value="1"/>
</dbReference>
<comment type="similarity">
    <text evidence="2">Belongs to the bZIP family.</text>
</comment>
<dbReference type="AlphaFoldDB" id="A0AAN8F1J3"/>